<dbReference type="EMBL" id="GL348713">
    <property type="protein sequence ID" value="EFH66764.1"/>
    <property type="molecule type" value="Genomic_DNA"/>
</dbReference>
<dbReference type="GO" id="GO:0001217">
    <property type="term" value="F:DNA-binding transcription repressor activity"/>
    <property type="evidence" value="ECO:0007669"/>
    <property type="project" value="EnsemblPlants"/>
</dbReference>
<gene>
    <name evidence="1" type="ORF">ARALYDRAFT_335470</name>
</gene>
<name>D7KLP5_ARALL</name>
<dbReference type="eggNOG" id="ENOG502RZ0I">
    <property type="taxonomic scope" value="Eukaryota"/>
</dbReference>
<dbReference type="AlphaFoldDB" id="D7KLP5"/>
<dbReference type="PANTHER" id="PTHR14791">
    <property type="entry name" value="BOMB/KIRA PROTEINS"/>
    <property type="match status" value="1"/>
</dbReference>
<evidence type="ECO:0000313" key="1">
    <source>
        <dbReference type="EMBL" id="EFH66764.1"/>
    </source>
</evidence>
<keyword evidence="2" id="KW-1185">Reference proteome</keyword>
<dbReference type="STRING" id="81972.D7KLP5"/>
<dbReference type="GO" id="GO:0005634">
    <property type="term" value="C:nucleus"/>
    <property type="evidence" value="ECO:0007669"/>
    <property type="project" value="EnsemblPlants"/>
</dbReference>
<sequence>MFSLRDGTLCSKKRDHMKVFGESFHGSFKRSKQEDQTQTKLEKNSTTLFFQRSKSESAMLIKPDVQLHLEAKTLSETFEDHRTDLDLNLNLSSSSSFNMKKTIMEKDECSKGVSLIMTTPSKKVRSGDIGLSRSPSWLAFEGDDDDDSQKKQEMVTTVCMKCHMLVMLCKSTLVCPNCKFMHHDDHSSTKQFKTLNLFKLLC</sequence>
<accession>D7KLP5</accession>
<evidence type="ECO:0000313" key="2">
    <source>
        <dbReference type="Proteomes" id="UP000008694"/>
    </source>
</evidence>
<dbReference type="GO" id="GO:0009737">
    <property type="term" value="P:response to abscisic acid"/>
    <property type="evidence" value="ECO:0007669"/>
    <property type="project" value="EnsemblPlants"/>
</dbReference>
<dbReference type="PANTHER" id="PTHR14791:SF42">
    <property type="entry name" value="F16L1.2 PROTEIN"/>
    <property type="match status" value="1"/>
</dbReference>
<dbReference type="InterPro" id="IPR051105">
    <property type="entry name" value="WWC/KIBRA_Hippo_Reg"/>
</dbReference>
<organism evidence="2">
    <name type="scientific">Arabidopsis lyrata subsp. lyrata</name>
    <name type="common">Lyre-leaved rock-cress</name>
    <dbReference type="NCBI Taxonomy" id="81972"/>
    <lineage>
        <taxon>Eukaryota</taxon>
        <taxon>Viridiplantae</taxon>
        <taxon>Streptophyta</taxon>
        <taxon>Embryophyta</taxon>
        <taxon>Tracheophyta</taxon>
        <taxon>Spermatophyta</taxon>
        <taxon>Magnoliopsida</taxon>
        <taxon>eudicotyledons</taxon>
        <taxon>Gunneridae</taxon>
        <taxon>Pentapetalae</taxon>
        <taxon>rosids</taxon>
        <taxon>malvids</taxon>
        <taxon>Brassicales</taxon>
        <taxon>Brassicaceae</taxon>
        <taxon>Camelineae</taxon>
        <taxon>Arabidopsis</taxon>
    </lineage>
</organism>
<dbReference type="OrthoDB" id="1424894at2759"/>
<protein>
    <submittedName>
        <fullName evidence="1">Uncharacterized protein</fullName>
    </submittedName>
</protein>
<dbReference type="Gramene" id="fgenesh1_pg.C_scaffold_1002035">
    <property type="protein sequence ID" value="fgenesh1_pg.C_scaffold_1002035"/>
    <property type="gene ID" value="fgenesh1_pg.C_scaffold_1002035"/>
</dbReference>
<reference evidence="2" key="1">
    <citation type="journal article" date="2011" name="Nat. Genet.">
        <title>The Arabidopsis lyrata genome sequence and the basis of rapid genome size change.</title>
        <authorList>
            <person name="Hu T.T."/>
            <person name="Pattyn P."/>
            <person name="Bakker E.G."/>
            <person name="Cao J."/>
            <person name="Cheng J.-F."/>
            <person name="Clark R.M."/>
            <person name="Fahlgren N."/>
            <person name="Fawcett J.A."/>
            <person name="Grimwood J."/>
            <person name="Gundlach H."/>
            <person name="Haberer G."/>
            <person name="Hollister J.D."/>
            <person name="Ossowski S."/>
            <person name="Ottilar R.P."/>
            <person name="Salamov A.A."/>
            <person name="Schneeberger K."/>
            <person name="Spannagl M."/>
            <person name="Wang X."/>
            <person name="Yang L."/>
            <person name="Nasrallah M.E."/>
            <person name="Bergelson J."/>
            <person name="Carrington J.C."/>
            <person name="Gaut B.S."/>
            <person name="Schmutz J."/>
            <person name="Mayer K.F.X."/>
            <person name="Van de Peer Y."/>
            <person name="Grigoriev I.V."/>
            <person name="Nordborg M."/>
            <person name="Weigel D."/>
            <person name="Guo Y.-L."/>
        </authorList>
    </citation>
    <scope>NUCLEOTIDE SEQUENCE [LARGE SCALE GENOMIC DNA]</scope>
    <source>
        <strain evidence="2">cv. MN47</strain>
    </source>
</reference>
<dbReference type="Proteomes" id="UP000008694">
    <property type="component" value="Unassembled WGS sequence"/>
</dbReference>
<dbReference type="KEGG" id="aly:9326567"/>
<proteinExistence type="predicted"/>
<dbReference type="HOGENOM" id="CLU_092587_0_0_1"/>